<proteinExistence type="predicted"/>
<organism evidence="1 2">
    <name type="scientific">Shouchella lonarensis</name>
    <dbReference type="NCBI Taxonomy" id="1464122"/>
    <lineage>
        <taxon>Bacteria</taxon>
        <taxon>Bacillati</taxon>
        <taxon>Bacillota</taxon>
        <taxon>Bacilli</taxon>
        <taxon>Bacillales</taxon>
        <taxon>Bacillaceae</taxon>
        <taxon>Shouchella</taxon>
    </lineage>
</organism>
<dbReference type="STRING" id="1464122.SAMN05421737_101165"/>
<accession>A0A1G6GJS7</accession>
<dbReference type="OrthoDB" id="2895580at2"/>
<name>A0A1G6GJS7_9BACI</name>
<dbReference type="RefSeq" id="WP_090774404.1">
    <property type="nucleotide sequence ID" value="NZ_FMYM01000001.1"/>
</dbReference>
<dbReference type="EMBL" id="FMYM01000001">
    <property type="protein sequence ID" value="SDB82282.1"/>
    <property type="molecule type" value="Genomic_DNA"/>
</dbReference>
<dbReference type="InterPro" id="IPR054272">
    <property type="entry name" value="DUF7003"/>
</dbReference>
<gene>
    <name evidence="1" type="ORF">SAMN05421737_101165</name>
</gene>
<keyword evidence="2" id="KW-1185">Reference proteome</keyword>
<protein>
    <submittedName>
        <fullName evidence="1">Uncharacterized protein</fullName>
    </submittedName>
</protein>
<dbReference type="Proteomes" id="UP000242662">
    <property type="component" value="Unassembled WGS sequence"/>
</dbReference>
<evidence type="ECO:0000313" key="1">
    <source>
        <dbReference type="EMBL" id="SDB82282.1"/>
    </source>
</evidence>
<sequence length="229" mass="27023">MNHTHILDILDELREDYAFPVFDNANFDYVKAKLSVFIDDNDGWLITIQEFGLSKVGLVVSVTYMGNLLPDFCVMFAEEPIEFLDEEGEVIDDIELESGFSLKPVKMLFYDNPYQVHFTKKDFQNSGIKWSSDHEWIAFLRLLAETPLFQKKIWLSSEKQFEYAEIDHDYRLLYETEEWRHPDGEFPSESPFFQSIAQAIVEKDSSVIKNDEESNTHWSHWEEFDSVEY</sequence>
<evidence type="ECO:0000313" key="2">
    <source>
        <dbReference type="Proteomes" id="UP000242662"/>
    </source>
</evidence>
<dbReference type="AlphaFoldDB" id="A0A1G6GJS7"/>
<reference evidence="2" key="1">
    <citation type="submission" date="2016-09" db="EMBL/GenBank/DDBJ databases">
        <authorList>
            <person name="Varghese N."/>
            <person name="Submissions S."/>
        </authorList>
    </citation>
    <scope>NUCLEOTIDE SEQUENCE [LARGE SCALE GENOMIC DNA]</scope>
    <source>
        <strain evidence="2">25nlg</strain>
    </source>
</reference>
<dbReference type="Pfam" id="PF22535">
    <property type="entry name" value="DUF7003"/>
    <property type="match status" value="1"/>
</dbReference>